<feature type="domain" description="UspA" evidence="2">
    <location>
        <begin position="165"/>
        <end position="286"/>
    </location>
</feature>
<reference evidence="4" key="1">
    <citation type="submission" date="2019-02" db="EMBL/GenBank/DDBJ databases">
        <title>Deep-cultivation of Planctomycetes and their phenomic and genomic characterization uncovers novel biology.</title>
        <authorList>
            <person name="Wiegand S."/>
            <person name="Jogler M."/>
            <person name="Boedeker C."/>
            <person name="Pinto D."/>
            <person name="Vollmers J."/>
            <person name="Rivas-Marin E."/>
            <person name="Kohn T."/>
            <person name="Peeters S.H."/>
            <person name="Heuer A."/>
            <person name="Rast P."/>
            <person name="Oberbeckmann S."/>
            <person name="Bunk B."/>
            <person name="Jeske O."/>
            <person name="Meyerdierks A."/>
            <person name="Storesund J.E."/>
            <person name="Kallscheuer N."/>
            <person name="Luecker S."/>
            <person name="Lage O.M."/>
            <person name="Pohl T."/>
            <person name="Merkel B.J."/>
            <person name="Hornburger P."/>
            <person name="Mueller R.-W."/>
            <person name="Bruemmer F."/>
            <person name="Labrenz M."/>
            <person name="Spormann A.M."/>
            <person name="Op den Camp H."/>
            <person name="Overmann J."/>
            <person name="Amann R."/>
            <person name="Jetten M.S.M."/>
            <person name="Mascher T."/>
            <person name="Medema M.H."/>
            <person name="Devos D.P."/>
            <person name="Kaster A.-K."/>
            <person name="Ovreas L."/>
            <person name="Rohde M."/>
            <person name="Galperin M.Y."/>
            <person name="Jogler C."/>
        </authorList>
    </citation>
    <scope>NUCLEOTIDE SEQUENCE [LARGE SCALE GENOMIC DNA]</scope>
    <source>
        <strain evidence="4">Pan97</strain>
    </source>
</reference>
<dbReference type="KEGG" id="bvo:Pan97_53810"/>
<dbReference type="SUPFAM" id="SSF52402">
    <property type="entry name" value="Adenine nucleotide alpha hydrolases-like"/>
    <property type="match status" value="2"/>
</dbReference>
<dbReference type="Proteomes" id="UP000318626">
    <property type="component" value="Chromosome"/>
</dbReference>
<dbReference type="PANTHER" id="PTHR46268">
    <property type="entry name" value="STRESS RESPONSE PROTEIN NHAX"/>
    <property type="match status" value="1"/>
</dbReference>
<dbReference type="PRINTS" id="PR01438">
    <property type="entry name" value="UNVRSLSTRESS"/>
</dbReference>
<dbReference type="Pfam" id="PF00582">
    <property type="entry name" value="Usp"/>
    <property type="match status" value="1"/>
</dbReference>
<proteinExistence type="inferred from homology"/>
<gene>
    <name evidence="3" type="ORF">Pan97_53810</name>
</gene>
<evidence type="ECO:0000313" key="4">
    <source>
        <dbReference type="Proteomes" id="UP000318626"/>
    </source>
</evidence>
<dbReference type="RefSeq" id="WP_165698981.1">
    <property type="nucleotide sequence ID" value="NZ_CP036289.1"/>
</dbReference>
<dbReference type="CDD" id="cd00293">
    <property type="entry name" value="USP-like"/>
    <property type="match status" value="2"/>
</dbReference>
<dbReference type="InterPro" id="IPR006015">
    <property type="entry name" value="Universal_stress_UspA"/>
</dbReference>
<dbReference type="InterPro" id="IPR006016">
    <property type="entry name" value="UspA"/>
</dbReference>
<evidence type="ECO:0000259" key="2">
    <source>
        <dbReference type="Pfam" id="PF00582"/>
    </source>
</evidence>
<evidence type="ECO:0000313" key="3">
    <source>
        <dbReference type="EMBL" id="QDU78296.1"/>
    </source>
</evidence>
<keyword evidence="4" id="KW-1185">Reference proteome</keyword>
<protein>
    <submittedName>
        <fullName evidence="3">Universal stress protein family protein</fullName>
    </submittedName>
</protein>
<organism evidence="3 4">
    <name type="scientific">Bremerella volcania</name>
    <dbReference type="NCBI Taxonomy" id="2527984"/>
    <lineage>
        <taxon>Bacteria</taxon>
        <taxon>Pseudomonadati</taxon>
        <taxon>Planctomycetota</taxon>
        <taxon>Planctomycetia</taxon>
        <taxon>Pirellulales</taxon>
        <taxon>Pirellulaceae</taxon>
        <taxon>Bremerella</taxon>
    </lineage>
</organism>
<dbReference type="Gene3D" id="3.40.50.12370">
    <property type="match status" value="1"/>
</dbReference>
<evidence type="ECO:0000256" key="1">
    <source>
        <dbReference type="ARBA" id="ARBA00008791"/>
    </source>
</evidence>
<dbReference type="PANTHER" id="PTHR46268:SF6">
    <property type="entry name" value="UNIVERSAL STRESS PROTEIN UP12"/>
    <property type="match status" value="1"/>
</dbReference>
<dbReference type="AlphaFoldDB" id="A0A518CGE2"/>
<sequence length="287" mass="32013">MIRSALIALDNSPSSKTALDMAISFCQRYADRNEGKTDFIHLSGVAVVDIPGIKAPTSLPIGAGAYKKHRDDTLISEAKERAEEILGEFEARCNEAKIPHTSIESEGLPYEQIERHALRHDVILIGRDTNFHYETSEDVGATVRKLLVDNARPVIVYPQKMPDNHRVVIAYDGSATAAHALQMWTLLEIRGPQTEVHVVSISDAEEKAMPRLEEAAQFLKFHGIDSQLHYVPKERRVVEMLAEKVKELSPRMVVLGAYGRGGFKETIFGSSTNKMLETANCPLFLYK</sequence>
<accession>A0A518CGE2</accession>
<comment type="similarity">
    <text evidence="1">Belongs to the universal stress protein A family.</text>
</comment>
<name>A0A518CGE2_9BACT</name>
<dbReference type="EMBL" id="CP036289">
    <property type="protein sequence ID" value="QDU78296.1"/>
    <property type="molecule type" value="Genomic_DNA"/>
</dbReference>